<reference evidence="2" key="1">
    <citation type="submission" date="2022-07" db="EMBL/GenBank/DDBJ databases">
        <title>Phylogenomic reconstructions and comparative analyses of Kickxellomycotina fungi.</title>
        <authorList>
            <person name="Reynolds N.K."/>
            <person name="Stajich J.E."/>
            <person name="Barry K."/>
            <person name="Grigoriev I.V."/>
            <person name="Crous P."/>
            <person name="Smith M.E."/>
        </authorList>
    </citation>
    <scope>NUCLEOTIDE SEQUENCE</scope>
    <source>
        <strain evidence="2">BCRC 34297</strain>
    </source>
</reference>
<gene>
    <name evidence="2" type="ORF">GGI19_001441</name>
</gene>
<keyword evidence="1" id="KW-0812">Transmembrane</keyword>
<evidence type="ECO:0000313" key="3">
    <source>
        <dbReference type="Proteomes" id="UP001140011"/>
    </source>
</evidence>
<organism evidence="2 3">
    <name type="scientific">Coemansia pectinata</name>
    <dbReference type="NCBI Taxonomy" id="1052879"/>
    <lineage>
        <taxon>Eukaryota</taxon>
        <taxon>Fungi</taxon>
        <taxon>Fungi incertae sedis</taxon>
        <taxon>Zoopagomycota</taxon>
        <taxon>Kickxellomycotina</taxon>
        <taxon>Kickxellomycetes</taxon>
        <taxon>Kickxellales</taxon>
        <taxon>Kickxellaceae</taxon>
        <taxon>Coemansia</taxon>
    </lineage>
</organism>
<proteinExistence type="predicted"/>
<evidence type="ECO:0000313" key="2">
    <source>
        <dbReference type="EMBL" id="KAJ2755688.1"/>
    </source>
</evidence>
<keyword evidence="3" id="KW-1185">Reference proteome</keyword>
<protein>
    <submittedName>
        <fullName evidence="2">Uncharacterized protein</fullName>
    </submittedName>
</protein>
<keyword evidence="1" id="KW-0472">Membrane</keyword>
<feature type="transmembrane region" description="Helical" evidence="1">
    <location>
        <begin position="78"/>
        <end position="105"/>
    </location>
</feature>
<feature type="transmembrane region" description="Helical" evidence="1">
    <location>
        <begin position="42"/>
        <end position="72"/>
    </location>
</feature>
<dbReference type="AlphaFoldDB" id="A0A9W8H1D7"/>
<accession>A0A9W8H1D7</accession>
<keyword evidence="1" id="KW-1133">Transmembrane helix</keyword>
<comment type="caution">
    <text evidence="2">The sequence shown here is derived from an EMBL/GenBank/DDBJ whole genome shotgun (WGS) entry which is preliminary data.</text>
</comment>
<sequence length="204" mass="21033">MDRTKPTTALARGARVTYCLISQSTPKRVPDIKRNCTNAARIVVASATLAVVVAVVGCVSVVAAIIAAAAVISIAAVVFATAVVVVVAGICFACLDIAAGILAVASVNTSVAVKYGTDILSAMSSADSRILSSALFTLMAWNSGNIITNIQRDDLGAFPVMATKYTSMDKEVTVTTLLQSMAVVLPDSAKACSELPGLIEAFYK</sequence>
<name>A0A9W8H1D7_9FUNG</name>
<dbReference type="Proteomes" id="UP001140011">
    <property type="component" value="Unassembled WGS sequence"/>
</dbReference>
<evidence type="ECO:0000256" key="1">
    <source>
        <dbReference type="SAM" id="Phobius"/>
    </source>
</evidence>
<dbReference type="EMBL" id="JANBUH010000052">
    <property type="protein sequence ID" value="KAJ2755688.1"/>
    <property type="molecule type" value="Genomic_DNA"/>
</dbReference>